<gene>
    <name evidence="8" type="ORF">CTI12_AA027330</name>
</gene>
<dbReference type="PANTHER" id="PTHR31391:SF107">
    <property type="entry name" value="DNA-BINDING PSEUDOBARREL DOMAIN-CONTAINING PROTEIN-RELATED"/>
    <property type="match status" value="1"/>
</dbReference>
<keyword evidence="3" id="KW-0238">DNA-binding</keyword>
<dbReference type="GO" id="GO:0005634">
    <property type="term" value="C:nucleus"/>
    <property type="evidence" value="ECO:0007669"/>
    <property type="project" value="UniProtKB-SubCell"/>
</dbReference>
<evidence type="ECO:0000313" key="8">
    <source>
        <dbReference type="EMBL" id="PWA80540.1"/>
    </source>
</evidence>
<keyword evidence="2" id="KW-0805">Transcription regulation</keyword>
<dbReference type="Proteomes" id="UP000245207">
    <property type="component" value="Unassembled WGS sequence"/>
</dbReference>
<comment type="caution">
    <text evidence="8">The sequence shown here is derived from an EMBL/GenBank/DDBJ whole genome shotgun (WGS) entry which is preliminary data.</text>
</comment>
<feature type="region of interest" description="Disordered" evidence="6">
    <location>
        <begin position="1"/>
        <end position="70"/>
    </location>
</feature>
<proteinExistence type="predicted"/>
<dbReference type="CDD" id="cd10017">
    <property type="entry name" value="B3_DNA"/>
    <property type="match status" value="1"/>
</dbReference>
<evidence type="ECO:0000256" key="1">
    <source>
        <dbReference type="ARBA" id="ARBA00004123"/>
    </source>
</evidence>
<evidence type="ECO:0000256" key="2">
    <source>
        <dbReference type="ARBA" id="ARBA00023015"/>
    </source>
</evidence>
<dbReference type="PROSITE" id="PS50863">
    <property type="entry name" value="B3"/>
    <property type="match status" value="1"/>
</dbReference>
<dbReference type="Gene3D" id="2.40.330.10">
    <property type="entry name" value="DNA-binding pseudobarrel domain"/>
    <property type="match status" value="1"/>
</dbReference>
<dbReference type="STRING" id="35608.A0A2U1P4B9"/>
<dbReference type="AlphaFoldDB" id="A0A2U1P4B9"/>
<comment type="subcellular location">
    <subcellularLocation>
        <location evidence="1">Nucleus</location>
    </subcellularLocation>
</comment>
<accession>A0A2U1P4B9</accession>
<dbReference type="EMBL" id="PKPP01001711">
    <property type="protein sequence ID" value="PWA80540.1"/>
    <property type="molecule type" value="Genomic_DNA"/>
</dbReference>
<keyword evidence="5" id="KW-0539">Nucleus</keyword>
<dbReference type="InterPro" id="IPR015300">
    <property type="entry name" value="DNA-bd_pseudobarrel_sf"/>
</dbReference>
<evidence type="ECO:0000313" key="9">
    <source>
        <dbReference type="Proteomes" id="UP000245207"/>
    </source>
</evidence>
<dbReference type="OrthoDB" id="1909330at2759"/>
<evidence type="ECO:0000256" key="5">
    <source>
        <dbReference type="ARBA" id="ARBA00023242"/>
    </source>
</evidence>
<dbReference type="Pfam" id="PF02362">
    <property type="entry name" value="B3"/>
    <property type="match status" value="1"/>
</dbReference>
<feature type="compositionally biased region" description="Basic and acidic residues" evidence="6">
    <location>
        <begin position="59"/>
        <end position="70"/>
    </location>
</feature>
<evidence type="ECO:0000256" key="4">
    <source>
        <dbReference type="ARBA" id="ARBA00023163"/>
    </source>
</evidence>
<name>A0A2U1P4B9_ARTAN</name>
<evidence type="ECO:0000256" key="6">
    <source>
        <dbReference type="SAM" id="MobiDB-lite"/>
    </source>
</evidence>
<reference evidence="8 9" key="1">
    <citation type="journal article" date="2018" name="Mol. Plant">
        <title>The genome of Artemisia annua provides insight into the evolution of Asteraceae family and artemisinin biosynthesis.</title>
        <authorList>
            <person name="Shen Q."/>
            <person name="Zhang L."/>
            <person name="Liao Z."/>
            <person name="Wang S."/>
            <person name="Yan T."/>
            <person name="Shi P."/>
            <person name="Liu M."/>
            <person name="Fu X."/>
            <person name="Pan Q."/>
            <person name="Wang Y."/>
            <person name="Lv Z."/>
            <person name="Lu X."/>
            <person name="Zhang F."/>
            <person name="Jiang W."/>
            <person name="Ma Y."/>
            <person name="Chen M."/>
            <person name="Hao X."/>
            <person name="Li L."/>
            <person name="Tang Y."/>
            <person name="Lv G."/>
            <person name="Zhou Y."/>
            <person name="Sun X."/>
            <person name="Brodelius P.E."/>
            <person name="Rose J.K.C."/>
            <person name="Tang K."/>
        </authorList>
    </citation>
    <scope>NUCLEOTIDE SEQUENCE [LARGE SCALE GENOMIC DNA]</scope>
    <source>
        <strain evidence="9">cv. Huhao1</strain>
        <tissue evidence="8">Leaf</tissue>
    </source>
</reference>
<keyword evidence="9" id="KW-1185">Reference proteome</keyword>
<evidence type="ECO:0000256" key="3">
    <source>
        <dbReference type="ARBA" id="ARBA00023125"/>
    </source>
</evidence>
<feature type="domain" description="TF-B3" evidence="7">
    <location>
        <begin position="88"/>
        <end position="179"/>
    </location>
</feature>
<dbReference type="SUPFAM" id="SSF101936">
    <property type="entry name" value="DNA-binding pseudobarrel domain"/>
    <property type="match status" value="1"/>
</dbReference>
<sequence>MSSPAAGDPTPPPPLQNSDQPPSFYISDSADNKAPNLNPNPPINSPKVVQDSSSKKSRSPKENSDVKYPAEIRAEEVQASLGTEHPSCVKLIARVDVDPGYWMGFLRPFAKTHLPKKDCEMLIEDANGVIDEIKYNAEKLGLSAGWKRFTSVHNLLEGDAIVFHLVEPYKFKQQQHSTAFSPKQGVEIGVAVVYVVAGRSQTVFVISYF</sequence>
<dbReference type="GO" id="GO:0003677">
    <property type="term" value="F:DNA binding"/>
    <property type="evidence" value="ECO:0007669"/>
    <property type="project" value="UniProtKB-KW"/>
</dbReference>
<keyword evidence="4" id="KW-0804">Transcription</keyword>
<dbReference type="SMART" id="SM01019">
    <property type="entry name" value="B3"/>
    <property type="match status" value="1"/>
</dbReference>
<protein>
    <submittedName>
        <fullName evidence="8">B3 DNA binding domain-containing protein</fullName>
    </submittedName>
</protein>
<organism evidence="8 9">
    <name type="scientific">Artemisia annua</name>
    <name type="common">Sweet wormwood</name>
    <dbReference type="NCBI Taxonomy" id="35608"/>
    <lineage>
        <taxon>Eukaryota</taxon>
        <taxon>Viridiplantae</taxon>
        <taxon>Streptophyta</taxon>
        <taxon>Embryophyta</taxon>
        <taxon>Tracheophyta</taxon>
        <taxon>Spermatophyta</taxon>
        <taxon>Magnoliopsida</taxon>
        <taxon>eudicotyledons</taxon>
        <taxon>Gunneridae</taxon>
        <taxon>Pentapetalae</taxon>
        <taxon>asterids</taxon>
        <taxon>campanulids</taxon>
        <taxon>Asterales</taxon>
        <taxon>Asteraceae</taxon>
        <taxon>Asteroideae</taxon>
        <taxon>Anthemideae</taxon>
        <taxon>Artemisiinae</taxon>
        <taxon>Artemisia</taxon>
    </lineage>
</organism>
<dbReference type="InterPro" id="IPR044837">
    <property type="entry name" value="REM16-like"/>
</dbReference>
<dbReference type="InterPro" id="IPR003340">
    <property type="entry name" value="B3_DNA-bd"/>
</dbReference>
<dbReference type="PANTHER" id="PTHR31391">
    <property type="entry name" value="B3 DOMAIN-CONTAINING PROTEIN OS11G0197600-RELATED"/>
    <property type="match status" value="1"/>
</dbReference>
<evidence type="ECO:0000259" key="7">
    <source>
        <dbReference type="PROSITE" id="PS50863"/>
    </source>
</evidence>